<organism evidence="15 16">
    <name type="scientific">Zymoseptoria tritici (strain ST99CH_3D7)</name>
    <dbReference type="NCBI Taxonomy" id="1276538"/>
    <lineage>
        <taxon>Eukaryota</taxon>
        <taxon>Fungi</taxon>
        <taxon>Dikarya</taxon>
        <taxon>Ascomycota</taxon>
        <taxon>Pezizomycotina</taxon>
        <taxon>Dothideomycetes</taxon>
        <taxon>Dothideomycetidae</taxon>
        <taxon>Mycosphaerellales</taxon>
        <taxon>Mycosphaerellaceae</taxon>
        <taxon>Zymoseptoria</taxon>
    </lineage>
</organism>
<evidence type="ECO:0000256" key="13">
    <source>
        <dbReference type="SAM" id="Phobius"/>
    </source>
</evidence>
<keyword evidence="8 13" id="KW-1133">Transmembrane helix</keyword>
<feature type="transmembrane region" description="Helical" evidence="13">
    <location>
        <begin position="427"/>
        <end position="450"/>
    </location>
</feature>
<evidence type="ECO:0000256" key="11">
    <source>
        <dbReference type="PROSITE-ProRule" id="PRU00646"/>
    </source>
</evidence>
<keyword evidence="9 13" id="KW-0472">Membrane</keyword>
<comment type="similarity">
    <text evidence="10">Belongs to the SAT4 family.</text>
</comment>
<evidence type="ECO:0000259" key="14">
    <source>
        <dbReference type="PROSITE" id="PS51314"/>
    </source>
</evidence>
<name>A0A1X7RGF2_ZYMT9</name>
<evidence type="ECO:0000256" key="10">
    <source>
        <dbReference type="ARBA" id="ARBA00038359"/>
    </source>
</evidence>
<dbReference type="InterPro" id="IPR037202">
    <property type="entry name" value="ESCRT_assembly_dom"/>
</dbReference>
<keyword evidence="7 11" id="KW-0653">Protein transport</keyword>
<keyword evidence="6" id="KW-0967">Endosome</keyword>
<dbReference type="Pfam" id="PF20684">
    <property type="entry name" value="Fung_rhodopsin"/>
    <property type="match status" value="1"/>
</dbReference>
<feature type="compositionally biased region" description="Polar residues" evidence="12">
    <location>
        <begin position="47"/>
        <end position="67"/>
    </location>
</feature>
<evidence type="ECO:0000256" key="6">
    <source>
        <dbReference type="ARBA" id="ARBA00022753"/>
    </source>
</evidence>
<feature type="transmembrane region" description="Helical" evidence="13">
    <location>
        <begin position="531"/>
        <end position="549"/>
    </location>
</feature>
<keyword evidence="5 13" id="KW-0812">Transmembrane</keyword>
<evidence type="ECO:0000256" key="7">
    <source>
        <dbReference type="ARBA" id="ARBA00022927"/>
    </source>
</evidence>
<dbReference type="AlphaFoldDB" id="A0A1X7RGF2"/>
<evidence type="ECO:0000256" key="12">
    <source>
        <dbReference type="SAM" id="MobiDB-lite"/>
    </source>
</evidence>
<dbReference type="InterPro" id="IPR052337">
    <property type="entry name" value="SAT4-like"/>
</dbReference>
<feature type="transmembrane region" description="Helical" evidence="13">
    <location>
        <begin position="569"/>
        <end position="593"/>
    </location>
</feature>
<reference evidence="15 16" key="1">
    <citation type="submission" date="2016-06" db="EMBL/GenBank/DDBJ databases">
        <authorList>
            <person name="Kjaerup R.B."/>
            <person name="Dalgaard T.S."/>
            <person name="Juul-Madsen H.R."/>
        </authorList>
    </citation>
    <scope>NUCLEOTIDE SEQUENCE [LARGE SCALE GENOMIC DNA]</scope>
</reference>
<feature type="transmembrane region" description="Helical" evidence="13">
    <location>
        <begin position="385"/>
        <end position="407"/>
    </location>
</feature>
<evidence type="ECO:0000256" key="2">
    <source>
        <dbReference type="ARBA" id="ARBA00004177"/>
    </source>
</evidence>
<dbReference type="GO" id="GO:0043162">
    <property type="term" value="P:ubiquitin-dependent protein catabolic process via the multivesicular body sorting pathway"/>
    <property type="evidence" value="ECO:0007669"/>
    <property type="project" value="UniProtKB-ARBA"/>
</dbReference>
<dbReference type="InterPro" id="IPR009851">
    <property type="entry name" value="Mod_r"/>
</dbReference>
<comment type="subcellular location">
    <subcellularLocation>
        <location evidence="2">Endosome</location>
    </subcellularLocation>
    <subcellularLocation>
        <location evidence="1">Membrane</location>
        <topology evidence="1">Multi-pass membrane protein</topology>
    </subcellularLocation>
</comment>
<dbReference type="PANTHER" id="PTHR33048:SF47">
    <property type="entry name" value="INTEGRAL MEMBRANE PROTEIN-RELATED"/>
    <property type="match status" value="1"/>
</dbReference>
<feature type="region of interest" description="Disordered" evidence="12">
    <location>
        <begin position="1"/>
        <end position="80"/>
    </location>
</feature>
<dbReference type="Proteomes" id="UP000215127">
    <property type="component" value="Chromosome 1"/>
</dbReference>
<evidence type="ECO:0000256" key="4">
    <source>
        <dbReference type="ARBA" id="ARBA00022448"/>
    </source>
</evidence>
<protein>
    <recommendedName>
        <fullName evidence="14">VPS37 C-terminal domain-containing protein</fullName>
    </recommendedName>
</protein>
<feature type="region of interest" description="Disordered" evidence="12">
    <location>
        <begin position="320"/>
        <end position="361"/>
    </location>
</feature>
<dbReference type="InterPro" id="IPR049326">
    <property type="entry name" value="Rhodopsin_dom_fungi"/>
</dbReference>
<feature type="compositionally biased region" description="Pro residues" evidence="12">
    <location>
        <begin position="14"/>
        <end position="46"/>
    </location>
</feature>
<keyword evidence="16" id="KW-1185">Reference proteome</keyword>
<evidence type="ECO:0000256" key="3">
    <source>
        <dbReference type="ARBA" id="ARBA00007617"/>
    </source>
</evidence>
<evidence type="ECO:0000256" key="5">
    <source>
        <dbReference type="ARBA" id="ARBA00022692"/>
    </source>
</evidence>
<evidence type="ECO:0000256" key="8">
    <source>
        <dbReference type="ARBA" id="ARBA00022989"/>
    </source>
</evidence>
<dbReference type="Pfam" id="PF07200">
    <property type="entry name" value="Mod_r"/>
    <property type="match status" value="1"/>
</dbReference>
<sequence>MSYNPSNAYSSASPAPPLPSYHSTPPPPPPKTSTPSSRGPPLPPTPGQQHQSSELDGGQNYHTQQPRISPIEPGWLPETLRDKSTSDLHRILSTPSLQSALLTNPSTAHPSIPQSVAPLQPLINTNLHLTSTLLDLERQLSHLRQHTQTRLLSLRALEQNHRTKISETETALQEFSPMALYQRLSASGQEQEALNRGLEESWLEEEGLASEREVGEFVRRVKEGRKVAFLRRERKGRWDEGRGSARARAGTSSHAESDWTFSTPALHEVQPPKPGCLFELDFSGFEAFREVAQPCSPILSAVAALRHNDTIVIPILSKRRWGPPRKSSSVEMGSVGKRAPTPGRERGPEDRSTLNLSRTSPSTCNHLVEDEVSKRMERRPPHYQTMALILCAWIAATGFFVECTLAVDSLDYRVPVQPSKFEFIALMMWFIEFTFVISQGCIKLAILAIVNRFVKDTTYTRIRYAIYACHPLQGFWRFFNLAYAADHEYYCIDKAATGLLAGVIAVISDLYTIAIPWAISRSFGLNKRQTFALNFVFMLGLIVTVASCLRTEPITVVYVGRLSPNLMRTIIWATVEIQLAIICACLPSLRVVYRLIMGTRFFESGATALLLQWNARANA</sequence>
<dbReference type="EMBL" id="LT853692">
    <property type="protein sequence ID" value="SMQ46482.1"/>
    <property type="molecule type" value="Genomic_DNA"/>
</dbReference>
<gene>
    <name evidence="15" type="ORF">ZT3D7_G1628</name>
</gene>
<dbReference type="PROSITE" id="PS51314">
    <property type="entry name" value="VPS37_C"/>
    <property type="match status" value="1"/>
</dbReference>
<evidence type="ECO:0000313" key="16">
    <source>
        <dbReference type="Proteomes" id="UP000215127"/>
    </source>
</evidence>
<dbReference type="STRING" id="1276538.A0A1X7RGF2"/>
<proteinExistence type="inferred from homology"/>
<feature type="compositionally biased region" description="Low complexity" evidence="12">
    <location>
        <begin position="1"/>
        <end position="13"/>
    </location>
</feature>
<dbReference type="GO" id="GO:0000813">
    <property type="term" value="C:ESCRT I complex"/>
    <property type="evidence" value="ECO:0007669"/>
    <property type="project" value="UniProtKB-ARBA"/>
</dbReference>
<feature type="domain" description="VPS37 C-terminal" evidence="14">
    <location>
        <begin position="158"/>
        <end position="252"/>
    </location>
</feature>
<keyword evidence="4 11" id="KW-0813">Transport</keyword>
<feature type="transmembrane region" description="Helical" evidence="13">
    <location>
        <begin position="499"/>
        <end position="519"/>
    </location>
</feature>
<dbReference type="SUPFAM" id="SSF140111">
    <property type="entry name" value="Endosomal sorting complex assembly domain"/>
    <property type="match status" value="1"/>
</dbReference>
<comment type="similarity">
    <text evidence="3">Belongs to the VPS37 family.</text>
</comment>
<evidence type="ECO:0000256" key="1">
    <source>
        <dbReference type="ARBA" id="ARBA00004141"/>
    </source>
</evidence>
<dbReference type="GO" id="GO:0006886">
    <property type="term" value="P:intracellular protein transport"/>
    <property type="evidence" value="ECO:0007669"/>
    <property type="project" value="UniProtKB-ARBA"/>
</dbReference>
<accession>A0A1X7RGF2</accession>
<evidence type="ECO:0000313" key="15">
    <source>
        <dbReference type="EMBL" id="SMQ46482.1"/>
    </source>
</evidence>
<evidence type="ECO:0000256" key="9">
    <source>
        <dbReference type="ARBA" id="ARBA00023136"/>
    </source>
</evidence>
<feature type="compositionally biased region" description="Basic and acidic residues" evidence="12">
    <location>
        <begin position="343"/>
        <end position="352"/>
    </location>
</feature>
<dbReference type="PANTHER" id="PTHR33048">
    <property type="entry name" value="PTH11-LIKE INTEGRAL MEMBRANE PROTEIN (AFU_ORTHOLOGUE AFUA_5G11245)"/>
    <property type="match status" value="1"/>
</dbReference>
<dbReference type="GO" id="GO:0072666">
    <property type="term" value="P:establishment of protein localization to vacuole"/>
    <property type="evidence" value="ECO:0007669"/>
    <property type="project" value="UniProtKB-ARBA"/>
</dbReference>